<keyword evidence="2" id="KW-1185">Reference proteome</keyword>
<gene>
    <name evidence="1" type="ORF">DFP88_102568</name>
</gene>
<sequence>MTDIPTDTDQPRPSFVISHDGLPGGLNDLGQMRDLLAGAPRTARPVICGGTLAPWLLALYHVARPAEGASERGLMVSRIGHSFCPVREQLRLVAEAADWGAQAMPGWRMMTLAPDPAGAARQLAAGVLLAEELKRRCKATEYRSMVATIDLLDVDHRSDLMLNAMLRHVLCRNAELQFSSQLHDVSNFPEKDVRQIMERLPAERQALLRDEGPRRETVSTMGKPADPGRDGNALQKYFLALREAAKRRVNLMGPSIACARAGATTDEWSEVIRSAFTPIVRPANNWSDGNIGQFLRKFN</sequence>
<name>A0A318STT5_9RHOB</name>
<dbReference type="AlphaFoldDB" id="A0A318STT5"/>
<dbReference type="EMBL" id="QJTE01000002">
    <property type="protein sequence ID" value="PYE84765.1"/>
    <property type="molecule type" value="Genomic_DNA"/>
</dbReference>
<dbReference type="InterPro" id="IPR016176">
    <property type="entry name" value="Cbl-dep_enz_cat"/>
</dbReference>
<proteinExistence type="predicted"/>
<dbReference type="GO" id="GO:0031419">
    <property type="term" value="F:cobalamin binding"/>
    <property type="evidence" value="ECO:0007669"/>
    <property type="project" value="InterPro"/>
</dbReference>
<reference evidence="1 2" key="1">
    <citation type="submission" date="2018-06" db="EMBL/GenBank/DDBJ databases">
        <title>Genomic Encyclopedia of Type Strains, Phase III (KMG-III): the genomes of soil and plant-associated and newly described type strains.</title>
        <authorList>
            <person name="Whitman W."/>
        </authorList>
    </citation>
    <scope>NUCLEOTIDE SEQUENCE [LARGE SCALE GENOMIC DNA]</scope>
    <source>
        <strain evidence="1 2">CECT 9025</strain>
    </source>
</reference>
<comment type="caution">
    <text evidence="1">The sequence shown here is derived from an EMBL/GenBank/DDBJ whole genome shotgun (WGS) entry which is preliminary data.</text>
</comment>
<dbReference type="RefSeq" id="WP_110813821.1">
    <property type="nucleotide sequence ID" value="NZ_QJTE01000002.1"/>
</dbReference>
<evidence type="ECO:0000313" key="1">
    <source>
        <dbReference type="EMBL" id="PYE84765.1"/>
    </source>
</evidence>
<dbReference type="SUPFAM" id="SSF51703">
    <property type="entry name" value="Cobalamin (vitamin B12)-dependent enzymes"/>
    <property type="match status" value="1"/>
</dbReference>
<evidence type="ECO:0000313" key="2">
    <source>
        <dbReference type="Proteomes" id="UP000248311"/>
    </source>
</evidence>
<dbReference type="Proteomes" id="UP000248311">
    <property type="component" value="Unassembled WGS sequence"/>
</dbReference>
<accession>A0A318STT5</accession>
<protein>
    <submittedName>
        <fullName evidence="1">Uncharacterized protein</fullName>
    </submittedName>
</protein>
<dbReference type="GO" id="GO:0003824">
    <property type="term" value="F:catalytic activity"/>
    <property type="evidence" value="ECO:0007669"/>
    <property type="project" value="InterPro"/>
</dbReference>
<dbReference type="OrthoDB" id="9762378at2"/>
<organism evidence="1 2">
    <name type="scientific">Pseudoroseicyclus aestuarii</name>
    <dbReference type="NCBI Taxonomy" id="1795041"/>
    <lineage>
        <taxon>Bacteria</taxon>
        <taxon>Pseudomonadati</taxon>
        <taxon>Pseudomonadota</taxon>
        <taxon>Alphaproteobacteria</taxon>
        <taxon>Rhodobacterales</taxon>
        <taxon>Paracoccaceae</taxon>
        <taxon>Pseudoroseicyclus</taxon>
    </lineage>
</organism>